<evidence type="ECO:0000256" key="5">
    <source>
        <dbReference type="SAM" id="SignalP"/>
    </source>
</evidence>
<feature type="chain" id="PRO_5008010707" evidence="5">
    <location>
        <begin position="34"/>
        <end position="457"/>
    </location>
</feature>
<keyword evidence="3" id="KW-0813">Transport</keyword>
<reference evidence="6 7" key="1">
    <citation type="submission" date="2015-09" db="EMBL/GenBank/DDBJ databases">
        <authorList>
            <consortium name="Pathogen Informatics"/>
        </authorList>
    </citation>
    <scope>NUCLEOTIDE SEQUENCE [LARGE SCALE GENOMIC DNA]</scope>
    <source>
        <strain evidence="6 7">2789STDY5834970</strain>
    </source>
</reference>
<feature type="signal peptide" evidence="5">
    <location>
        <begin position="1"/>
        <end position="33"/>
    </location>
</feature>
<comment type="subcellular location">
    <subcellularLocation>
        <location evidence="1">Cell envelope</location>
    </subcellularLocation>
</comment>
<organism evidence="6 7">
    <name type="scientific">Faecalibacterium prausnitzii</name>
    <dbReference type="NCBI Taxonomy" id="853"/>
    <lineage>
        <taxon>Bacteria</taxon>
        <taxon>Bacillati</taxon>
        <taxon>Bacillota</taxon>
        <taxon>Clostridia</taxon>
        <taxon>Eubacteriales</taxon>
        <taxon>Oscillospiraceae</taxon>
        <taxon>Faecalibacterium</taxon>
    </lineage>
</organism>
<evidence type="ECO:0000256" key="1">
    <source>
        <dbReference type="ARBA" id="ARBA00004196"/>
    </source>
</evidence>
<comment type="similarity">
    <text evidence="2">Belongs to the bacterial solute-binding protein 1 family.</text>
</comment>
<dbReference type="InterPro" id="IPR006311">
    <property type="entry name" value="TAT_signal"/>
</dbReference>
<dbReference type="EMBL" id="CYXN01000001">
    <property type="protein sequence ID" value="CUM75586.1"/>
    <property type="molecule type" value="Genomic_DNA"/>
</dbReference>
<dbReference type="SUPFAM" id="SSF53850">
    <property type="entry name" value="Periplasmic binding protein-like II"/>
    <property type="match status" value="1"/>
</dbReference>
<proteinExistence type="inferred from homology"/>
<dbReference type="PANTHER" id="PTHR43649">
    <property type="entry name" value="ARABINOSE-BINDING PROTEIN-RELATED"/>
    <property type="match status" value="1"/>
</dbReference>
<dbReference type="InterPro" id="IPR019546">
    <property type="entry name" value="TAT_signal_bac_arc"/>
</dbReference>
<dbReference type="PROSITE" id="PS51257">
    <property type="entry name" value="PROKAR_LIPOPROTEIN"/>
    <property type="match status" value="1"/>
</dbReference>
<evidence type="ECO:0000256" key="2">
    <source>
        <dbReference type="ARBA" id="ARBA00008520"/>
    </source>
</evidence>
<dbReference type="InterPro" id="IPR022387">
    <property type="entry name" value="Bind_CPR0540"/>
</dbReference>
<keyword evidence="4 5" id="KW-0732">Signal</keyword>
<dbReference type="Proteomes" id="UP000095649">
    <property type="component" value="Unassembled WGS sequence"/>
</dbReference>
<sequence>MNRISRRNFLKAAGVGAAALGLAACGGSSSSTASSVASSTAASSAAAAADVTIKVAAIETGYGADMWKKVAEAFTAQTGIKVDLTTDKKLEDVIGPSMQGGDYPDVVHLATGREAALTEQFIKGNLIADITDVLSMTVPGESKKVSEKIAGGFTDTSLTNPYGDGKTYLAPMFYSPCGLFYNAGFLKEKGWDVPKTWDEMWALGDKAAAEGTYLFTYPTTGYFDAFFYALMYAAGGPEFFNKATHYEEGIWDTPEAKTCFDIVAKLASYTNPITPAQANDQDFTQNQQLVLDNKALFMPNGTWIVGEMAEAPRADGFEWGMTALPAVKAGGDGYSYTWFEQAWIPAGAEHQDAAKQFVAYLYSDEACKLFAESGAIQPVLGIADSLEGDNKMFYSIYDNGAKAAMGNFAAFSAIPGVEVRTVFFDPVNSLVSGSMTEQQWIDGIKSASDQMRANIIE</sequence>
<dbReference type="PROSITE" id="PS51318">
    <property type="entry name" value="TAT"/>
    <property type="match status" value="1"/>
</dbReference>
<dbReference type="RefSeq" id="WP_055184864.1">
    <property type="nucleotide sequence ID" value="NZ_CP065382.1"/>
</dbReference>
<dbReference type="Gene3D" id="3.40.190.10">
    <property type="entry name" value="Periplasmic binding protein-like II"/>
    <property type="match status" value="1"/>
</dbReference>
<evidence type="ECO:0000256" key="4">
    <source>
        <dbReference type="ARBA" id="ARBA00022729"/>
    </source>
</evidence>
<dbReference type="PANTHER" id="PTHR43649:SF31">
    <property type="entry name" value="SN-GLYCEROL-3-PHOSPHATE-BINDING PERIPLASMIC PROTEIN UGPB"/>
    <property type="match status" value="1"/>
</dbReference>
<dbReference type="InterPro" id="IPR050490">
    <property type="entry name" value="Bact_solute-bd_prot1"/>
</dbReference>
<evidence type="ECO:0000313" key="7">
    <source>
        <dbReference type="Proteomes" id="UP000095649"/>
    </source>
</evidence>
<name>A0A173RCX6_9FIRM</name>
<dbReference type="Pfam" id="PF01547">
    <property type="entry name" value="SBP_bac_1"/>
    <property type="match status" value="1"/>
</dbReference>
<gene>
    <name evidence="6" type="ORF">ERS852582_00425</name>
</gene>
<dbReference type="InterPro" id="IPR006059">
    <property type="entry name" value="SBP"/>
</dbReference>
<evidence type="ECO:0000313" key="6">
    <source>
        <dbReference type="EMBL" id="CUM75586.1"/>
    </source>
</evidence>
<accession>A0A173RCX6</accession>
<dbReference type="NCBIfam" id="TIGR03850">
    <property type="entry name" value="bind_CPR_0540"/>
    <property type="match status" value="1"/>
</dbReference>
<dbReference type="GO" id="GO:0030313">
    <property type="term" value="C:cell envelope"/>
    <property type="evidence" value="ECO:0007669"/>
    <property type="project" value="UniProtKB-SubCell"/>
</dbReference>
<dbReference type="Pfam" id="PF10518">
    <property type="entry name" value="TAT_signal"/>
    <property type="match status" value="1"/>
</dbReference>
<protein>
    <submittedName>
        <fullName evidence="6">Maltose ABC transporter periplasmic protein</fullName>
    </submittedName>
</protein>
<dbReference type="OrthoDB" id="94797at2"/>
<evidence type="ECO:0000256" key="3">
    <source>
        <dbReference type="ARBA" id="ARBA00022448"/>
    </source>
</evidence>
<dbReference type="AlphaFoldDB" id="A0A173RCX6"/>